<protein>
    <submittedName>
        <fullName evidence="2">Uncharacterized protein</fullName>
    </submittedName>
</protein>
<feature type="region of interest" description="Disordered" evidence="1">
    <location>
        <begin position="185"/>
        <end position="206"/>
    </location>
</feature>
<evidence type="ECO:0000256" key="1">
    <source>
        <dbReference type="SAM" id="MobiDB-lite"/>
    </source>
</evidence>
<organism evidence="2 3">
    <name type="scientific">Verticillium longisporum</name>
    <name type="common">Verticillium dahliae var. longisporum</name>
    <dbReference type="NCBI Taxonomy" id="100787"/>
    <lineage>
        <taxon>Eukaryota</taxon>
        <taxon>Fungi</taxon>
        <taxon>Dikarya</taxon>
        <taxon>Ascomycota</taxon>
        <taxon>Pezizomycotina</taxon>
        <taxon>Sordariomycetes</taxon>
        <taxon>Hypocreomycetidae</taxon>
        <taxon>Glomerellales</taxon>
        <taxon>Plectosphaerellaceae</taxon>
        <taxon>Verticillium</taxon>
    </lineage>
</organism>
<dbReference type="AlphaFoldDB" id="A0A8I2ZKS4"/>
<dbReference type="OrthoDB" id="5413827at2759"/>
<evidence type="ECO:0000313" key="3">
    <source>
        <dbReference type="Proteomes" id="UP000689129"/>
    </source>
</evidence>
<feature type="compositionally biased region" description="Basic and acidic residues" evidence="1">
    <location>
        <begin position="105"/>
        <end position="126"/>
    </location>
</feature>
<dbReference type="Proteomes" id="UP000689129">
    <property type="component" value="Unassembled WGS sequence"/>
</dbReference>
<feature type="region of interest" description="Disordered" evidence="1">
    <location>
        <begin position="1"/>
        <end position="65"/>
    </location>
</feature>
<reference evidence="2" key="1">
    <citation type="journal article" date="2021" name="Mol. Plant Pathol.">
        <title>A 20-kb lineage-specific genomic region tames virulence in pathogenic amphidiploid Verticillium longisporum.</title>
        <authorList>
            <person name="Harting R."/>
            <person name="Starke J."/>
            <person name="Kusch H."/>
            <person name="Poggeler S."/>
            <person name="Maurus I."/>
            <person name="Schluter R."/>
            <person name="Landesfeind M."/>
            <person name="Bulla I."/>
            <person name="Nowrousian M."/>
            <person name="de Jonge R."/>
            <person name="Stahlhut G."/>
            <person name="Hoff K.J."/>
            <person name="Asshauer K.P."/>
            <person name="Thurmer A."/>
            <person name="Stanke M."/>
            <person name="Daniel R."/>
            <person name="Morgenstern B."/>
            <person name="Thomma B.P.H.J."/>
            <person name="Kronstad J.W."/>
            <person name="Braus-Stromeyer S.A."/>
            <person name="Braus G.H."/>
        </authorList>
    </citation>
    <scope>NUCLEOTIDE SEQUENCE</scope>
    <source>
        <strain evidence="2">Vl32</strain>
    </source>
</reference>
<feature type="compositionally biased region" description="Low complexity" evidence="1">
    <location>
        <begin position="12"/>
        <end position="22"/>
    </location>
</feature>
<feature type="compositionally biased region" description="Acidic residues" evidence="1">
    <location>
        <begin position="547"/>
        <end position="564"/>
    </location>
</feature>
<feature type="region of interest" description="Disordered" evidence="1">
    <location>
        <begin position="542"/>
        <end position="564"/>
    </location>
</feature>
<gene>
    <name evidence="2" type="ORF">HYQ45_008825</name>
</gene>
<accession>A0A8I2ZKS4</accession>
<feature type="compositionally biased region" description="Acidic residues" evidence="1">
    <location>
        <begin position="188"/>
        <end position="205"/>
    </location>
</feature>
<feature type="region of interest" description="Disordered" evidence="1">
    <location>
        <begin position="336"/>
        <end position="358"/>
    </location>
</feature>
<comment type="caution">
    <text evidence="2">The sequence shown here is derived from an EMBL/GenBank/DDBJ whole genome shotgun (WGS) entry which is preliminary data.</text>
</comment>
<name>A0A8I2ZKS4_VERLO</name>
<feature type="region of interest" description="Disordered" evidence="1">
    <location>
        <begin position="288"/>
        <end position="321"/>
    </location>
</feature>
<feature type="region of interest" description="Disordered" evidence="1">
    <location>
        <begin position="97"/>
        <end position="126"/>
    </location>
</feature>
<sequence>MPAESQPRAPERATPAAASPEPGDADAAELATPAPKNANKLEMPPRNKRNLALRGSTSAAPNMWRSYHRDLKKYKKLLRKVEGKKARKAQRLADAIATAKRQGRAAKERLREAKKAEKEAETRDKRALKEALREELRVAKEVERAIREEQKAERRLERQERRRAAAAGVGGSRIGARMALQERGAAEQADETMEEEEEEVDEELLETNRESRLLTLPMEIREMVLEHLLTTNKPIRLIEGWAKLWKGRGPQLDTAVMRTCKLLFSESIIILYGRNMFEYVLREVAEDPSPADAGDNEGKNDMASPNNNGSGDDEVAHEFPDDNYTEAGSVFAVDEDEMDDDDDNPALPQGTSSINPSIARPTADAVDIDIQKFGSLFRHLTIVAERNRTERGYLHSMADAIDVFRHLPPKPGAHIHTLSIVITPGFEDGVVTFLDFFEPGGRVVRSLRGLPCQFVRIVVHTDHSVRGGRPHAIVIDMRPLEAEKDEGEVARRRREEKLGIRRTMLQTLPKLIRAGWEAGADPDAGTDSEEELDDWEFFWFGGNVNPDEMDDWGEDDVEEEMELD</sequence>
<proteinExistence type="predicted"/>
<evidence type="ECO:0000313" key="2">
    <source>
        <dbReference type="EMBL" id="KAG7132865.1"/>
    </source>
</evidence>
<dbReference type="EMBL" id="JAEMWZ010000173">
    <property type="protein sequence ID" value="KAG7132865.1"/>
    <property type="molecule type" value="Genomic_DNA"/>
</dbReference>